<feature type="signal peptide" evidence="15">
    <location>
        <begin position="1"/>
        <end position="25"/>
    </location>
</feature>
<evidence type="ECO:0000256" key="9">
    <source>
        <dbReference type="ARBA" id="ARBA00022984"/>
    </source>
</evidence>
<dbReference type="PANTHER" id="PTHR21581">
    <property type="entry name" value="D-ALANYL-D-ALANINE CARBOXYPEPTIDASE"/>
    <property type="match status" value="1"/>
</dbReference>
<dbReference type="Gene3D" id="2.60.410.10">
    <property type="entry name" value="D-Ala-D-Ala carboxypeptidase, C-terminal domain"/>
    <property type="match status" value="1"/>
</dbReference>
<evidence type="ECO:0000256" key="13">
    <source>
        <dbReference type="PIRSR" id="PIRSR618044-2"/>
    </source>
</evidence>
<evidence type="ECO:0000256" key="12">
    <source>
        <dbReference type="PIRSR" id="PIRSR618044-1"/>
    </source>
</evidence>
<evidence type="ECO:0000256" key="11">
    <source>
        <dbReference type="ARBA" id="ARBA00034000"/>
    </source>
</evidence>
<protein>
    <recommendedName>
        <fullName evidence="3">serine-type D-Ala-D-Ala carboxypeptidase</fullName>
        <ecNumber evidence="3">3.4.16.4</ecNumber>
    </recommendedName>
</protein>
<evidence type="ECO:0000259" key="16">
    <source>
        <dbReference type="SMART" id="SM00936"/>
    </source>
</evidence>
<keyword evidence="18" id="KW-1185">Reference proteome</keyword>
<reference evidence="17 18" key="1">
    <citation type="submission" date="2020-08" db="EMBL/GenBank/DDBJ databases">
        <title>Genomic Encyclopedia of Type Strains, Phase IV (KMG-IV): sequencing the most valuable type-strain genomes for metagenomic binning, comparative biology and taxonomic classification.</title>
        <authorList>
            <person name="Goeker M."/>
        </authorList>
    </citation>
    <scope>NUCLEOTIDE SEQUENCE [LARGE SCALE GENOMIC DNA]</scope>
    <source>
        <strain evidence="17 18">DSM 101730</strain>
    </source>
</reference>
<dbReference type="UniPathway" id="UPA00219"/>
<keyword evidence="6 15" id="KW-0732">Signal</keyword>
<evidence type="ECO:0000256" key="7">
    <source>
        <dbReference type="ARBA" id="ARBA00022801"/>
    </source>
</evidence>
<sequence length="384" mass="41307">MSHERRLLSTALLFSLALSPLAGHAFETRAREALVIDDDTGMVLFSKDADVPMPPASMSKLMTLYVLFEAIRDGRVSKDTEFLVSPHAQSMVGSRMFVEAGTRVRVEDLIQGIIVQSGNDACVVVAEGLAGTEATFARQMTKRAQELGLKQSHFVNASGLPADGQVMSAHDLVLLAQHIIADFPEEYKYFQETEFTWNGIHQPNRNPLLKLGLGVDGLKTGHTAEAGFGLVGSAVQNGQRILFMMGGLGSEAERASETRAVVQWAFGAFDTVRFFTGGETVAEADVWLGAAPRVPIVAPKDIQMLVPREDRSGMTSRIVYRGPLEAPIAAGQPVAKLLVDVPGKDQVTFDLVAGADVPRGGLLTRLQAAAELTRARAASYLPGH</sequence>
<feature type="binding site" evidence="13">
    <location>
        <position position="219"/>
    </location>
    <ligand>
        <name>substrate</name>
    </ligand>
</feature>
<dbReference type="Gene3D" id="3.40.710.10">
    <property type="entry name" value="DD-peptidase/beta-lactamase superfamily"/>
    <property type="match status" value="1"/>
</dbReference>
<gene>
    <name evidence="17" type="ORF">HNP73_002778</name>
</gene>
<comment type="similarity">
    <text evidence="2 14">Belongs to the peptidase S11 family.</text>
</comment>
<evidence type="ECO:0000256" key="6">
    <source>
        <dbReference type="ARBA" id="ARBA00022729"/>
    </source>
</evidence>
<evidence type="ECO:0000256" key="8">
    <source>
        <dbReference type="ARBA" id="ARBA00022960"/>
    </source>
</evidence>
<dbReference type="PRINTS" id="PR00725">
    <property type="entry name" value="DADACBPTASE1"/>
</dbReference>
<dbReference type="EMBL" id="JACHFM010000002">
    <property type="protein sequence ID" value="MBB5222842.1"/>
    <property type="molecule type" value="Genomic_DNA"/>
</dbReference>
<feature type="active site" description="Proton acceptor" evidence="12">
    <location>
        <position position="60"/>
    </location>
</feature>
<feature type="domain" description="Peptidase S11 D-Ala-D-Ala carboxypeptidase A C-terminal" evidence="16">
    <location>
        <begin position="269"/>
        <end position="359"/>
    </location>
</feature>
<evidence type="ECO:0000256" key="14">
    <source>
        <dbReference type="RuleBase" id="RU004016"/>
    </source>
</evidence>
<keyword evidence="5" id="KW-0645">Protease</keyword>
<dbReference type="RefSeq" id="WP_184150385.1">
    <property type="nucleotide sequence ID" value="NZ_JACHFM010000002.1"/>
</dbReference>
<dbReference type="SMART" id="SM00936">
    <property type="entry name" value="PBP5_C"/>
    <property type="match status" value="1"/>
</dbReference>
<dbReference type="GO" id="GO:0009252">
    <property type="term" value="P:peptidoglycan biosynthetic process"/>
    <property type="evidence" value="ECO:0007669"/>
    <property type="project" value="UniProtKB-UniPathway"/>
</dbReference>
<evidence type="ECO:0000256" key="4">
    <source>
        <dbReference type="ARBA" id="ARBA00022645"/>
    </source>
</evidence>
<dbReference type="GO" id="GO:0009002">
    <property type="term" value="F:serine-type D-Ala-D-Ala carboxypeptidase activity"/>
    <property type="evidence" value="ECO:0007669"/>
    <property type="project" value="UniProtKB-EC"/>
</dbReference>
<comment type="caution">
    <text evidence="17">The sequence shown here is derived from an EMBL/GenBank/DDBJ whole genome shotgun (WGS) entry which is preliminary data.</text>
</comment>
<dbReference type="AlphaFoldDB" id="A0A840SUL9"/>
<feature type="active site" evidence="12">
    <location>
        <position position="117"/>
    </location>
</feature>
<dbReference type="Pfam" id="PF00768">
    <property type="entry name" value="Peptidase_S11"/>
    <property type="match status" value="1"/>
</dbReference>
<feature type="active site" description="Acyl-ester intermediate" evidence="12">
    <location>
        <position position="57"/>
    </location>
</feature>
<dbReference type="InterPro" id="IPR001967">
    <property type="entry name" value="Peptidase_S11_N"/>
</dbReference>
<dbReference type="InterPro" id="IPR037167">
    <property type="entry name" value="Peptidase_S11_C_sf"/>
</dbReference>
<dbReference type="InterPro" id="IPR018044">
    <property type="entry name" value="Peptidase_S11"/>
</dbReference>
<dbReference type="GO" id="GO:0071555">
    <property type="term" value="P:cell wall organization"/>
    <property type="evidence" value="ECO:0007669"/>
    <property type="project" value="UniProtKB-KW"/>
</dbReference>
<dbReference type="PANTHER" id="PTHR21581:SF6">
    <property type="entry name" value="TRAFFICKING PROTEIN PARTICLE COMPLEX SUBUNIT 12"/>
    <property type="match status" value="1"/>
</dbReference>
<evidence type="ECO:0000256" key="3">
    <source>
        <dbReference type="ARBA" id="ARBA00012448"/>
    </source>
</evidence>
<evidence type="ECO:0000256" key="1">
    <source>
        <dbReference type="ARBA" id="ARBA00004752"/>
    </source>
</evidence>
<proteinExistence type="inferred from homology"/>
<name>A0A840SUL9_9RHOB</name>
<dbReference type="InterPro" id="IPR012338">
    <property type="entry name" value="Beta-lactam/transpept-like"/>
</dbReference>
<accession>A0A840SUL9</accession>
<keyword evidence="7 17" id="KW-0378">Hydrolase</keyword>
<dbReference type="SUPFAM" id="SSF56601">
    <property type="entry name" value="beta-lactamase/transpeptidase-like"/>
    <property type="match status" value="1"/>
</dbReference>
<feature type="chain" id="PRO_5032482385" description="serine-type D-Ala-D-Ala carboxypeptidase" evidence="15">
    <location>
        <begin position="26"/>
        <end position="384"/>
    </location>
</feature>
<evidence type="ECO:0000256" key="15">
    <source>
        <dbReference type="SAM" id="SignalP"/>
    </source>
</evidence>
<evidence type="ECO:0000256" key="5">
    <source>
        <dbReference type="ARBA" id="ARBA00022670"/>
    </source>
</evidence>
<dbReference type="InterPro" id="IPR012907">
    <property type="entry name" value="Peptidase_S11_C"/>
</dbReference>
<dbReference type="GO" id="GO:0006508">
    <property type="term" value="P:proteolysis"/>
    <property type="evidence" value="ECO:0007669"/>
    <property type="project" value="UniProtKB-KW"/>
</dbReference>
<keyword evidence="4 17" id="KW-0121">Carboxypeptidase</keyword>
<evidence type="ECO:0000313" key="17">
    <source>
        <dbReference type="EMBL" id="MBB5222842.1"/>
    </source>
</evidence>
<comment type="pathway">
    <text evidence="1">Cell wall biogenesis; peptidoglycan biosynthesis.</text>
</comment>
<evidence type="ECO:0000256" key="2">
    <source>
        <dbReference type="ARBA" id="ARBA00007164"/>
    </source>
</evidence>
<evidence type="ECO:0000313" key="18">
    <source>
        <dbReference type="Proteomes" id="UP000549457"/>
    </source>
</evidence>
<keyword evidence="9" id="KW-0573">Peptidoglycan synthesis</keyword>
<dbReference type="GO" id="GO:0008360">
    <property type="term" value="P:regulation of cell shape"/>
    <property type="evidence" value="ECO:0007669"/>
    <property type="project" value="UniProtKB-KW"/>
</dbReference>
<organism evidence="17 18">
    <name type="scientific">Amaricoccus macauensis</name>
    <dbReference type="NCBI Taxonomy" id="57001"/>
    <lineage>
        <taxon>Bacteria</taxon>
        <taxon>Pseudomonadati</taxon>
        <taxon>Pseudomonadota</taxon>
        <taxon>Alphaproteobacteria</taxon>
        <taxon>Rhodobacterales</taxon>
        <taxon>Paracoccaceae</taxon>
        <taxon>Amaricoccus</taxon>
    </lineage>
</organism>
<dbReference type="EC" id="3.4.16.4" evidence="3"/>
<keyword evidence="10" id="KW-0961">Cell wall biogenesis/degradation</keyword>
<dbReference type="Proteomes" id="UP000549457">
    <property type="component" value="Unassembled WGS sequence"/>
</dbReference>
<comment type="catalytic activity">
    <reaction evidence="11">
        <text>Preferential cleavage: (Ac)2-L-Lys-D-Ala-|-D-Ala. Also transpeptidation of peptidyl-alanyl moieties that are N-acyl substituents of D-alanine.</text>
        <dbReference type="EC" id="3.4.16.4"/>
    </reaction>
</comment>
<keyword evidence="8" id="KW-0133">Cell shape</keyword>
<dbReference type="Pfam" id="PF07943">
    <property type="entry name" value="PBP5_C"/>
    <property type="match status" value="1"/>
</dbReference>
<evidence type="ECO:0000256" key="10">
    <source>
        <dbReference type="ARBA" id="ARBA00023316"/>
    </source>
</evidence>